<dbReference type="AlphaFoldDB" id="A0A9Q9CQF8"/>
<keyword evidence="1" id="KW-0812">Transmembrane</keyword>
<evidence type="ECO:0000313" key="2">
    <source>
        <dbReference type="EMBL" id="UUF08807.1"/>
    </source>
</evidence>
<evidence type="ECO:0000256" key="1">
    <source>
        <dbReference type="SAM" id="Phobius"/>
    </source>
</evidence>
<proteinExistence type="predicted"/>
<keyword evidence="1" id="KW-0472">Membrane</keyword>
<dbReference type="RefSeq" id="WP_212725146.1">
    <property type="nucleotide sequence ID" value="NZ_CP071250.1"/>
</dbReference>
<feature type="transmembrane region" description="Helical" evidence="1">
    <location>
        <begin position="63"/>
        <end position="81"/>
    </location>
</feature>
<sequence>MELILEVISRIVLVGYFFITLLLVGCQIQVRLLSNAQYITYSNYVKEKNMSQYESKTKYYKTVIKGIVFQLVPMLWTVIVIHQGWFTIISGLAFVFVLLETLLGNYSFPEMSNFRLKDWSVLYVKRVAGIVGDIYIVIALVALCFIY</sequence>
<reference evidence="2" key="1">
    <citation type="submission" date="2021-03" db="EMBL/GenBank/DDBJ databases">
        <title>Comparative Genomics and Metabolomics in the genus Turicibacter.</title>
        <authorList>
            <person name="Maki J."/>
            <person name="Looft T."/>
        </authorList>
    </citation>
    <scope>NUCLEOTIDE SEQUENCE</scope>
    <source>
        <strain evidence="2">ISU324</strain>
    </source>
</reference>
<protein>
    <submittedName>
        <fullName evidence="2">Uncharacterized protein</fullName>
    </submittedName>
</protein>
<accession>A0A9Q9CQF8</accession>
<organism evidence="2 3">
    <name type="scientific">Turicibacter bilis</name>
    <dbReference type="NCBI Taxonomy" id="2735723"/>
    <lineage>
        <taxon>Bacteria</taxon>
        <taxon>Bacillati</taxon>
        <taxon>Bacillota</taxon>
        <taxon>Erysipelotrichia</taxon>
        <taxon>Erysipelotrichales</taxon>
        <taxon>Turicibacteraceae</taxon>
        <taxon>Turicibacter</taxon>
    </lineage>
</organism>
<name>A0A9Q9CQF8_9FIRM</name>
<keyword evidence="1" id="KW-1133">Transmembrane helix</keyword>
<evidence type="ECO:0000313" key="3">
    <source>
        <dbReference type="Proteomes" id="UP001058072"/>
    </source>
</evidence>
<feature type="transmembrane region" description="Helical" evidence="1">
    <location>
        <begin position="127"/>
        <end position="146"/>
    </location>
</feature>
<feature type="transmembrane region" description="Helical" evidence="1">
    <location>
        <begin position="88"/>
        <end position="107"/>
    </location>
</feature>
<dbReference type="Proteomes" id="UP001058072">
    <property type="component" value="Chromosome"/>
</dbReference>
<dbReference type="EMBL" id="CP071250">
    <property type="protein sequence ID" value="UUF08807.1"/>
    <property type="molecule type" value="Genomic_DNA"/>
</dbReference>
<feature type="transmembrane region" description="Helical" evidence="1">
    <location>
        <begin position="7"/>
        <end position="30"/>
    </location>
</feature>
<gene>
    <name evidence="2" type="ORF">J0J70_01920</name>
</gene>